<dbReference type="GO" id="GO:0003676">
    <property type="term" value="F:nucleic acid binding"/>
    <property type="evidence" value="ECO:0007669"/>
    <property type="project" value="InterPro"/>
</dbReference>
<evidence type="ECO:0000259" key="1">
    <source>
        <dbReference type="Pfam" id="PF13456"/>
    </source>
</evidence>
<dbReference type="Gene3D" id="3.30.420.10">
    <property type="entry name" value="Ribonuclease H-like superfamily/Ribonuclease H"/>
    <property type="match status" value="1"/>
</dbReference>
<proteinExistence type="predicted"/>
<feature type="domain" description="RNase H type-1" evidence="1">
    <location>
        <begin position="17"/>
        <end position="99"/>
    </location>
</feature>
<dbReference type="PANTHER" id="PTHR47074">
    <property type="entry name" value="BNAC02G40300D PROTEIN"/>
    <property type="match status" value="1"/>
</dbReference>
<dbReference type="InterPro" id="IPR036397">
    <property type="entry name" value="RNaseH_sf"/>
</dbReference>
<accession>A0A8S9L987</accession>
<dbReference type="GO" id="GO:0004523">
    <property type="term" value="F:RNA-DNA hybrid ribonuclease activity"/>
    <property type="evidence" value="ECO:0007669"/>
    <property type="project" value="InterPro"/>
</dbReference>
<dbReference type="CDD" id="cd06222">
    <property type="entry name" value="RNase_H_like"/>
    <property type="match status" value="1"/>
</dbReference>
<evidence type="ECO:0000313" key="2">
    <source>
        <dbReference type="EMBL" id="KAF2604710.1"/>
    </source>
</evidence>
<sequence>MFDGTSTPHSTTAPFVASPPIAETLVLRTAMISAHSCGINSLSIFSNSQVLIKLVKSKGRHLEIAGLLNDIYLLSYRFTAIEFMFIPRLANARADSVAK</sequence>
<dbReference type="InterPro" id="IPR044730">
    <property type="entry name" value="RNase_H-like_dom_plant"/>
</dbReference>
<dbReference type="PANTHER" id="PTHR47074:SF11">
    <property type="entry name" value="REVERSE TRANSCRIPTASE-LIKE PROTEIN"/>
    <property type="match status" value="1"/>
</dbReference>
<gene>
    <name evidence="2" type="ORF">F2Q70_00024190</name>
</gene>
<dbReference type="AlphaFoldDB" id="A0A8S9L987"/>
<dbReference type="EMBL" id="QGKY02000094">
    <property type="protein sequence ID" value="KAF2604710.1"/>
    <property type="molecule type" value="Genomic_DNA"/>
</dbReference>
<reference evidence="2" key="1">
    <citation type="submission" date="2019-12" db="EMBL/GenBank/DDBJ databases">
        <title>Genome sequencing and annotation of Brassica cretica.</title>
        <authorList>
            <person name="Studholme D.J."/>
            <person name="Sarris P.F."/>
        </authorList>
    </citation>
    <scope>NUCLEOTIDE SEQUENCE</scope>
    <source>
        <strain evidence="2">PFS-102/07</strain>
        <tissue evidence="2">Leaf</tissue>
    </source>
</reference>
<name>A0A8S9L987_BRACR</name>
<dbReference type="InterPro" id="IPR052929">
    <property type="entry name" value="RNase_H-like_EbsB-rel"/>
</dbReference>
<protein>
    <recommendedName>
        <fullName evidence="1">RNase H type-1 domain-containing protein</fullName>
    </recommendedName>
</protein>
<dbReference type="SUPFAM" id="SSF53098">
    <property type="entry name" value="Ribonuclease H-like"/>
    <property type="match status" value="1"/>
</dbReference>
<dbReference type="InterPro" id="IPR012337">
    <property type="entry name" value="RNaseH-like_sf"/>
</dbReference>
<dbReference type="InterPro" id="IPR002156">
    <property type="entry name" value="RNaseH_domain"/>
</dbReference>
<comment type="caution">
    <text evidence="2">The sequence shown here is derived from an EMBL/GenBank/DDBJ whole genome shotgun (WGS) entry which is preliminary data.</text>
</comment>
<dbReference type="Pfam" id="PF13456">
    <property type="entry name" value="RVT_3"/>
    <property type="match status" value="1"/>
</dbReference>
<organism evidence="2">
    <name type="scientific">Brassica cretica</name>
    <name type="common">Mustard</name>
    <dbReference type="NCBI Taxonomy" id="69181"/>
    <lineage>
        <taxon>Eukaryota</taxon>
        <taxon>Viridiplantae</taxon>
        <taxon>Streptophyta</taxon>
        <taxon>Embryophyta</taxon>
        <taxon>Tracheophyta</taxon>
        <taxon>Spermatophyta</taxon>
        <taxon>Magnoliopsida</taxon>
        <taxon>eudicotyledons</taxon>
        <taxon>Gunneridae</taxon>
        <taxon>Pentapetalae</taxon>
        <taxon>rosids</taxon>
        <taxon>malvids</taxon>
        <taxon>Brassicales</taxon>
        <taxon>Brassicaceae</taxon>
        <taxon>Brassiceae</taxon>
        <taxon>Brassica</taxon>
    </lineage>
</organism>